<gene>
    <name evidence="2" type="ORF">ENJ67_04730</name>
</gene>
<feature type="chain" id="PRO_5028272545" description="Lipoprotein" evidence="1">
    <location>
        <begin position="19"/>
        <end position="75"/>
    </location>
</feature>
<dbReference type="AlphaFoldDB" id="A0A7C3GK48"/>
<comment type="caution">
    <text evidence="2">The sequence shown here is derived from an EMBL/GenBank/DDBJ whole genome shotgun (WGS) entry which is preliminary data.</text>
</comment>
<accession>A0A7C3GK48</accession>
<organism evidence="2">
    <name type="scientific">Sulfurimonas autotrophica</name>
    <dbReference type="NCBI Taxonomy" id="202747"/>
    <lineage>
        <taxon>Bacteria</taxon>
        <taxon>Pseudomonadati</taxon>
        <taxon>Campylobacterota</taxon>
        <taxon>Epsilonproteobacteria</taxon>
        <taxon>Campylobacterales</taxon>
        <taxon>Sulfurimonadaceae</taxon>
        <taxon>Sulfurimonas</taxon>
    </lineage>
</organism>
<evidence type="ECO:0008006" key="3">
    <source>
        <dbReference type="Google" id="ProtNLM"/>
    </source>
</evidence>
<feature type="signal peptide" evidence="1">
    <location>
        <begin position="1"/>
        <end position="18"/>
    </location>
</feature>
<reference evidence="2" key="1">
    <citation type="journal article" date="2020" name="mSystems">
        <title>Genome- and Community-Level Interaction Insights into Carbon Utilization and Element Cycling Functions of Hydrothermarchaeota in Hydrothermal Sediment.</title>
        <authorList>
            <person name="Zhou Z."/>
            <person name="Liu Y."/>
            <person name="Xu W."/>
            <person name="Pan J."/>
            <person name="Luo Z.H."/>
            <person name="Li M."/>
        </authorList>
    </citation>
    <scope>NUCLEOTIDE SEQUENCE [LARGE SCALE GENOMIC DNA]</scope>
    <source>
        <strain evidence="2">HyVt-507</strain>
    </source>
</reference>
<proteinExistence type="predicted"/>
<dbReference type="PROSITE" id="PS51257">
    <property type="entry name" value="PROKAR_LIPOPROTEIN"/>
    <property type="match status" value="1"/>
</dbReference>
<protein>
    <recommendedName>
        <fullName evidence="3">Lipoprotein</fullName>
    </recommendedName>
</protein>
<evidence type="ECO:0000256" key="1">
    <source>
        <dbReference type="SAM" id="SignalP"/>
    </source>
</evidence>
<dbReference type="Proteomes" id="UP000886390">
    <property type="component" value="Unassembled WGS sequence"/>
</dbReference>
<evidence type="ECO:0000313" key="2">
    <source>
        <dbReference type="EMBL" id="HFB54018.1"/>
    </source>
</evidence>
<sequence>MYKILAAFFMLVSMSACSNVAINATMCDQIASDPSHPPMPQECRDYSEKEADKAFNKVVDEKKVSDKDLEFNREK</sequence>
<name>A0A7C3GK48_9BACT</name>
<keyword evidence="1" id="KW-0732">Signal</keyword>
<dbReference type="EMBL" id="DRNH01000252">
    <property type="protein sequence ID" value="HFB54018.1"/>
    <property type="molecule type" value="Genomic_DNA"/>
</dbReference>